<dbReference type="Pfam" id="PF20236">
    <property type="entry name" value="DUF6593"/>
    <property type="match status" value="1"/>
</dbReference>
<protein>
    <recommendedName>
        <fullName evidence="1">DUF6593 domain-containing protein</fullName>
    </recommendedName>
</protein>
<reference evidence="2 3" key="1">
    <citation type="submission" date="2024-01" db="EMBL/GenBank/DDBJ databases">
        <title>A draft genome for the cacao thread blight pathogen Marasmiellus scandens.</title>
        <authorList>
            <person name="Baruah I.K."/>
            <person name="Leung J."/>
            <person name="Bukari Y."/>
            <person name="Amoako-Attah I."/>
            <person name="Meinhardt L.W."/>
            <person name="Bailey B.A."/>
            <person name="Cohen S.P."/>
        </authorList>
    </citation>
    <scope>NUCLEOTIDE SEQUENCE [LARGE SCALE GENOMIC DNA]</scope>
    <source>
        <strain evidence="2 3">GH-19</strain>
    </source>
</reference>
<sequence>MDLFLVPDNPEHTTLVSTNGVAHYQVNTSKSRHGGRRRTRIQRPAESHEASIVAEVDWGTWDAPTVVRSSLLSVNGRGCILRVPAPGALGKGMGVLATDFLYKKSQFSSSRYFIGDDAKEYRWKAVKGVGIVLCNSQTNEEVARYTCTLTSEGLYAGERKSRLRIQPCSVDIDMIVLSFLIMEKKRREKAGEGSAMMIYYDEDPKGDGGADVDGGGS</sequence>
<dbReference type="EMBL" id="JBANRG010000035">
    <property type="protein sequence ID" value="KAK7449803.1"/>
    <property type="molecule type" value="Genomic_DNA"/>
</dbReference>
<evidence type="ECO:0000313" key="2">
    <source>
        <dbReference type="EMBL" id="KAK7449803.1"/>
    </source>
</evidence>
<name>A0ABR1J8Y7_9AGAR</name>
<keyword evidence="3" id="KW-1185">Reference proteome</keyword>
<gene>
    <name evidence="2" type="ORF">VKT23_013279</name>
</gene>
<evidence type="ECO:0000259" key="1">
    <source>
        <dbReference type="Pfam" id="PF20236"/>
    </source>
</evidence>
<organism evidence="2 3">
    <name type="scientific">Marasmiellus scandens</name>
    <dbReference type="NCBI Taxonomy" id="2682957"/>
    <lineage>
        <taxon>Eukaryota</taxon>
        <taxon>Fungi</taxon>
        <taxon>Dikarya</taxon>
        <taxon>Basidiomycota</taxon>
        <taxon>Agaricomycotina</taxon>
        <taxon>Agaricomycetes</taxon>
        <taxon>Agaricomycetidae</taxon>
        <taxon>Agaricales</taxon>
        <taxon>Marasmiineae</taxon>
        <taxon>Omphalotaceae</taxon>
        <taxon>Marasmiellus</taxon>
    </lineage>
</organism>
<accession>A0ABR1J8Y7</accession>
<feature type="domain" description="DUF6593" evidence="1">
    <location>
        <begin position="8"/>
        <end position="188"/>
    </location>
</feature>
<evidence type="ECO:0000313" key="3">
    <source>
        <dbReference type="Proteomes" id="UP001498398"/>
    </source>
</evidence>
<dbReference type="InterPro" id="IPR046528">
    <property type="entry name" value="DUF6593"/>
</dbReference>
<proteinExistence type="predicted"/>
<dbReference type="Proteomes" id="UP001498398">
    <property type="component" value="Unassembled WGS sequence"/>
</dbReference>
<comment type="caution">
    <text evidence="2">The sequence shown here is derived from an EMBL/GenBank/DDBJ whole genome shotgun (WGS) entry which is preliminary data.</text>
</comment>